<dbReference type="Pfam" id="PF07715">
    <property type="entry name" value="Plug"/>
    <property type="match status" value="1"/>
</dbReference>
<dbReference type="InterPro" id="IPR023996">
    <property type="entry name" value="TonB-dep_OMP_SusC/RagA"/>
</dbReference>
<reference evidence="3 4" key="1">
    <citation type="submission" date="2018-10" db="EMBL/GenBank/DDBJ databases">
        <title>Genome sequencing of Pedobacter jejuensis TNB23.</title>
        <authorList>
            <person name="Cho Y.-J."/>
            <person name="Cho A."/>
            <person name="Kim O.-S."/>
        </authorList>
    </citation>
    <scope>NUCLEOTIDE SEQUENCE [LARGE SCALE GENOMIC DNA]</scope>
    <source>
        <strain evidence="3 4">TNB23</strain>
    </source>
</reference>
<dbReference type="OrthoDB" id="9768177at2"/>
<organism evidence="3 4">
    <name type="scientific">Pedobacter jejuensis</name>
    <dbReference type="NCBI Taxonomy" id="1268550"/>
    <lineage>
        <taxon>Bacteria</taxon>
        <taxon>Pseudomonadati</taxon>
        <taxon>Bacteroidota</taxon>
        <taxon>Sphingobacteriia</taxon>
        <taxon>Sphingobacteriales</taxon>
        <taxon>Sphingobacteriaceae</taxon>
        <taxon>Pedobacter</taxon>
    </lineage>
</organism>
<keyword evidence="1" id="KW-0732">Signal</keyword>
<dbReference type="EMBL" id="RBEE01000010">
    <property type="protein sequence ID" value="RNL54753.1"/>
    <property type="molecule type" value="Genomic_DNA"/>
</dbReference>
<dbReference type="Gene3D" id="2.170.130.10">
    <property type="entry name" value="TonB-dependent receptor, plug domain"/>
    <property type="match status" value="1"/>
</dbReference>
<evidence type="ECO:0000259" key="2">
    <source>
        <dbReference type="Pfam" id="PF07715"/>
    </source>
</evidence>
<accession>A0A3N0BYF3</accession>
<dbReference type="RefSeq" id="WP_123205043.1">
    <property type="nucleotide sequence ID" value="NZ_RBEE01000010.1"/>
</dbReference>
<dbReference type="InterPro" id="IPR012910">
    <property type="entry name" value="Plug_dom"/>
</dbReference>
<dbReference type="Proteomes" id="UP000274046">
    <property type="component" value="Unassembled WGS sequence"/>
</dbReference>
<feature type="chain" id="PRO_5018212649" evidence="1">
    <location>
        <begin position="27"/>
        <end position="956"/>
    </location>
</feature>
<feature type="signal peptide" evidence="1">
    <location>
        <begin position="1"/>
        <end position="26"/>
    </location>
</feature>
<evidence type="ECO:0000313" key="3">
    <source>
        <dbReference type="EMBL" id="RNL54753.1"/>
    </source>
</evidence>
<protein>
    <submittedName>
        <fullName evidence="3">SusC/RagA family TonB-linked outer membrane protein</fullName>
    </submittedName>
</protein>
<sequence>MRKKITIKLIGIFTCFFSVALMKVSAQEKPLNNINKKDSVIAFGDSLSSKTRIYLPFSIPLFANLSTVSTQTVDNSDLLKHPVNSVTNALTGRIAGLNTQQNSGQPGFDAVSLSLRGRTPLILIDGIPRLISTITLEEIESVTILKDAMSTALLGVRGANGALSITTKQGYNGRERISFSIQSASQRPLKMPQALNAFDYATLRNEAIRNELSVNPFYNTALLYTTADLQAFKDGSDPFGRPDVDYRNEVLKSSAPLNRYSLNMSGGNSTVTYFAGVEHLKQDGLFKSTDIYDTNNYLASYLLRSNINIQINPKLSGGIHLFGRIGNTNEPGATTSAIYSSLLTTPSNSYPIFNPNRSLAGTTRFTNNIYGMAVQSGYRQTFRRDIISDFYVKRTLDDITPGLYIKGMVSFASYLIEETNRSKPVVAFQRNVSASGVETYSNALTQPSPQTNVSIINTTSGQPNVGQGRQTYLEFSAGYNRTFKDLHNINAALVANYDSNVYGSNIPYSIKGLSGNASYVYNEKYIGEFAASYSGSNYYPGESHYKMGFFPVAGLGWIISKEDFLKDSKALNFLKLSANYGRVGNDNPGYFSYIQRIFGGAVAYFGTGAGAVTTLNESTLANADITYEYANKLNINLQGKFFNNQLGFSLDYYNNKFKDLLTQRGRNTSLLGNFYPNENIGRNKYNGVEFQLSWQQQKAGDFNYYAALNVGFQQSVVEFFDEVEQPFPWMQRTGQRVGQSFGYVADGLYQSQADIANSSQNGIATFIGYTPQPGDIKYKDLNGDGILNQFDQTVIGSKSPLAIFGANFGFSYKFFDFSALVQGVANYTINLSSNNYFEFQNGGLGNAFSQHLDRFTPATAATASYPRLSVGFNQNNHTFSSYWLRRADYIRLKNVEVGITIPSRLASILKISSIRVFANGTNLFTATKLKGNLDPEVPVDAYPLQKLYNLGVNVKF</sequence>
<name>A0A3N0BYF3_9SPHI</name>
<evidence type="ECO:0000256" key="1">
    <source>
        <dbReference type="SAM" id="SignalP"/>
    </source>
</evidence>
<gene>
    <name evidence="3" type="ORF">D7004_06420</name>
</gene>
<comment type="caution">
    <text evidence="3">The sequence shown here is derived from an EMBL/GenBank/DDBJ whole genome shotgun (WGS) entry which is preliminary data.</text>
</comment>
<dbReference type="AlphaFoldDB" id="A0A3N0BYF3"/>
<keyword evidence="4" id="KW-1185">Reference proteome</keyword>
<dbReference type="SUPFAM" id="SSF56935">
    <property type="entry name" value="Porins"/>
    <property type="match status" value="1"/>
</dbReference>
<proteinExistence type="predicted"/>
<evidence type="ECO:0000313" key="4">
    <source>
        <dbReference type="Proteomes" id="UP000274046"/>
    </source>
</evidence>
<dbReference type="InterPro" id="IPR037066">
    <property type="entry name" value="Plug_dom_sf"/>
</dbReference>
<dbReference type="NCBIfam" id="TIGR04056">
    <property type="entry name" value="OMP_RagA_SusC"/>
    <property type="match status" value="1"/>
</dbReference>
<feature type="domain" description="TonB-dependent receptor plug" evidence="2">
    <location>
        <begin position="67"/>
        <end position="162"/>
    </location>
</feature>